<dbReference type="InterPro" id="IPR050593">
    <property type="entry name" value="LovG"/>
</dbReference>
<gene>
    <name evidence="4" type="ORF">LY89DRAFT_783963</name>
</gene>
<dbReference type="GO" id="GO:0016787">
    <property type="term" value="F:hydrolase activity"/>
    <property type="evidence" value="ECO:0007669"/>
    <property type="project" value="UniProtKB-KW"/>
</dbReference>
<dbReference type="AlphaFoldDB" id="A0A194X4C8"/>
<feature type="compositionally biased region" description="Basic and acidic residues" evidence="2">
    <location>
        <begin position="11"/>
        <end position="32"/>
    </location>
</feature>
<dbReference type="GO" id="GO:0019748">
    <property type="term" value="P:secondary metabolic process"/>
    <property type="evidence" value="ECO:0007669"/>
    <property type="project" value="TreeGrafter"/>
</dbReference>
<dbReference type="InParanoid" id="A0A194X4C8"/>
<dbReference type="KEGG" id="psco:LY89DRAFT_783963"/>
<reference evidence="4 5" key="1">
    <citation type="submission" date="2015-10" db="EMBL/GenBank/DDBJ databases">
        <title>Full genome of DAOMC 229536 Phialocephala scopiformis, a fungal endophyte of spruce producing the potent anti-insectan compound rugulosin.</title>
        <authorList>
            <consortium name="DOE Joint Genome Institute"/>
            <person name="Walker A.K."/>
            <person name="Frasz S.L."/>
            <person name="Seifert K.A."/>
            <person name="Miller J.D."/>
            <person name="Mondo S.J."/>
            <person name="Labutti K."/>
            <person name="Lipzen A."/>
            <person name="Dockter R."/>
            <person name="Kennedy M."/>
            <person name="Grigoriev I.V."/>
            <person name="Spatafora J.W."/>
        </authorList>
    </citation>
    <scope>NUCLEOTIDE SEQUENCE [LARGE SCALE GENOMIC DNA]</scope>
    <source>
        <strain evidence="4 5">CBS 120377</strain>
    </source>
</reference>
<dbReference type="PANTHER" id="PTHR48070:SF4">
    <property type="entry name" value="ESTERASE ALNB"/>
    <property type="match status" value="1"/>
</dbReference>
<dbReference type="PANTHER" id="PTHR48070">
    <property type="entry name" value="ESTERASE OVCA2"/>
    <property type="match status" value="1"/>
</dbReference>
<dbReference type="GeneID" id="28832466"/>
<feature type="domain" description="Serine hydrolase" evidence="3">
    <location>
        <begin position="102"/>
        <end position="221"/>
    </location>
</feature>
<sequence length="445" mass="50972">MGNPIKATKAKWAERKEKRRQEKEKLEAEREHNAVVKKIKQQPSESCPCEESPCARCRLLYFLRSNLKDRFQPPEPDVKHPARAVRQQITHWVKDPKSAIPKMKILCLHDYNEDSLNLERHISGLISCLDDGHEFKFVDGPIELNDDRGTHYSWFETSSPADILNAHEVLERIIAEDGLFDGVLGFGQGAALATSFILQRQIERKPPLFDFAIMCSSIIAPSCDDNFAPEFYPAMWLKYGVDIQKQVKEHRRIMAYLAEPSPDLPAVADVKQTQDSEALHLGGASTQNAQQDPTAQIVKELTAALIAGDSEISQQIYDMQPDDFVMNAETMPRMFHPSLTRERIHTPTVQTWGSNDTFRTHAKLVKQLFDSSGVTLVVNHDAEHNFMMQDHYFYDLIEDVQKVMKLALLQKFCIHKPLKYFEGTEHQHIPGERLIWQRDTQGTRV</sequence>
<evidence type="ECO:0000259" key="3">
    <source>
        <dbReference type="Pfam" id="PF03959"/>
    </source>
</evidence>
<name>A0A194X4C8_MOLSC</name>
<dbReference type="GO" id="GO:0005737">
    <property type="term" value="C:cytoplasm"/>
    <property type="evidence" value="ECO:0007669"/>
    <property type="project" value="TreeGrafter"/>
</dbReference>
<keyword evidence="1" id="KW-0378">Hydrolase</keyword>
<dbReference type="EMBL" id="KQ947419">
    <property type="protein sequence ID" value="KUJ14909.1"/>
    <property type="molecule type" value="Genomic_DNA"/>
</dbReference>
<dbReference type="RefSeq" id="XP_018069264.1">
    <property type="nucleotide sequence ID" value="XM_018222740.1"/>
</dbReference>
<dbReference type="InterPro" id="IPR029058">
    <property type="entry name" value="AB_hydrolase_fold"/>
</dbReference>
<accession>A0A194X4C8</accession>
<dbReference type="Proteomes" id="UP000070700">
    <property type="component" value="Unassembled WGS sequence"/>
</dbReference>
<evidence type="ECO:0000256" key="2">
    <source>
        <dbReference type="SAM" id="MobiDB-lite"/>
    </source>
</evidence>
<dbReference type="GO" id="GO:0005634">
    <property type="term" value="C:nucleus"/>
    <property type="evidence" value="ECO:0007669"/>
    <property type="project" value="TreeGrafter"/>
</dbReference>
<dbReference type="SUPFAM" id="SSF53474">
    <property type="entry name" value="alpha/beta-Hydrolases"/>
    <property type="match status" value="1"/>
</dbReference>
<evidence type="ECO:0000256" key="1">
    <source>
        <dbReference type="ARBA" id="ARBA00022801"/>
    </source>
</evidence>
<dbReference type="Pfam" id="PF03959">
    <property type="entry name" value="FSH1"/>
    <property type="match status" value="1"/>
</dbReference>
<proteinExistence type="predicted"/>
<evidence type="ECO:0000313" key="5">
    <source>
        <dbReference type="Proteomes" id="UP000070700"/>
    </source>
</evidence>
<dbReference type="OrthoDB" id="2094269at2759"/>
<feature type="region of interest" description="Disordered" evidence="2">
    <location>
        <begin position="1"/>
        <end position="32"/>
    </location>
</feature>
<keyword evidence="5" id="KW-1185">Reference proteome</keyword>
<protein>
    <recommendedName>
        <fullName evidence="3">Serine hydrolase domain-containing protein</fullName>
    </recommendedName>
</protein>
<dbReference type="InterPro" id="IPR005645">
    <property type="entry name" value="FSH-like_dom"/>
</dbReference>
<organism evidence="4 5">
    <name type="scientific">Mollisia scopiformis</name>
    <name type="common">Conifer needle endophyte fungus</name>
    <name type="synonym">Phialocephala scopiformis</name>
    <dbReference type="NCBI Taxonomy" id="149040"/>
    <lineage>
        <taxon>Eukaryota</taxon>
        <taxon>Fungi</taxon>
        <taxon>Dikarya</taxon>
        <taxon>Ascomycota</taxon>
        <taxon>Pezizomycotina</taxon>
        <taxon>Leotiomycetes</taxon>
        <taxon>Helotiales</taxon>
        <taxon>Mollisiaceae</taxon>
        <taxon>Mollisia</taxon>
    </lineage>
</organism>
<dbReference type="Gene3D" id="3.40.50.1820">
    <property type="entry name" value="alpha/beta hydrolase"/>
    <property type="match status" value="1"/>
</dbReference>
<evidence type="ECO:0000313" key="4">
    <source>
        <dbReference type="EMBL" id="KUJ14909.1"/>
    </source>
</evidence>